<evidence type="ECO:0000313" key="2">
    <source>
        <dbReference type="Proteomes" id="UP000054359"/>
    </source>
</evidence>
<feature type="non-terminal residue" evidence="1">
    <location>
        <position position="53"/>
    </location>
</feature>
<keyword evidence="2" id="KW-1185">Reference proteome</keyword>
<evidence type="ECO:0000313" key="1">
    <source>
        <dbReference type="EMBL" id="KFM68164.1"/>
    </source>
</evidence>
<sequence length="53" mass="6627">MFSNKTFTQLRNLSKVKLMLDFQINSDITFRKHRQYFNWKIVRRVQKFIVITF</sequence>
<proteinExistence type="predicted"/>
<dbReference type="AlphaFoldDB" id="A0A087TSS5"/>
<gene>
    <name evidence="1" type="ORF">X975_21622</name>
</gene>
<protein>
    <submittedName>
        <fullName evidence="1">Uncharacterized protein</fullName>
    </submittedName>
</protein>
<name>A0A087TSS5_STEMI</name>
<dbReference type="EMBL" id="KK116578">
    <property type="protein sequence ID" value="KFM68164.1"/>
    <property type="molecule type" value="Genomic_DNA"/>
</dbReference>
<accession>A0A087TSS5</accession>
<dbReference type="Proteomes" id="UP000054359">
    <property type="component" value="Unassembled WGS sequence"/>
</dbReference>
<organism evidence="1 2">
    <name type="scientific">Stegodyphus mimosarum</name>
    <name type="common">African social velvet spider</name>
    <dbReference type="NCBI Taxonomy" id="407821"/>
    <lineage>
        <taxon>Eukaryota</taxon>
        <taxon>Metazoa</taxon>
        <taxon>Ecdysozoa</taxon>
        <taxon>Arthropoda</taxon>
        <taxon>Chelicerata</taxon>
        <taxon>Arachnida</taxon>
        <taxon>Araneae</taxon>
        <taxon>Araneomorphae</taxon>
        <taxon>Entelegynae</taxon>
        <taxon>Eresoidea</taxon>
        <taxon>Eresidae</taxon>
        <taxon>Stegodyphus</taxon>
    </lineage>
</organism>
<reference evidence="1 2" key="1">
    <citation type="submission" date="2013-11" db="EMBL/GenBank/DDBJ databases">
        <title>Genome sequencing of Stegodyphus mimosarum.</title>
        <authorList>
            <person name="Bechsgaard J."/>
        </authorList>
    </citation>
    <scope>NUCLEOTIDE SEQUENCE [LARGE SCALE GENOMIC DNA]</scope>
</reference>